<reference evidence="1" key="2">
    <citation type="submission" date="2018-10" db="UniProtKB">
        <authorList>
            <consortium name="EnsemblPlants"/>
        </authorList>
    </citation>
    <scope>IDENTIFICATION</scope>
</reference>
<dbReference type="Gramene" id="TraesMAC7B03G04069300.1">
    <property type="protein sequence ID" value="TraesMAC7B03G04069300.1.CDS1"/>
    <property type="gene ID" value="TraesMAC7B03G04069300"/>
</dbReference>
<dbReference type="Gramene" id="TraesPARA_EIv1.0_2386100.1">
    <property type="protein sequence ID" value="TraesPARA_EIv1.0_2386100.1.CDS1"/>
    <property type="gene ID" value="TraesPARA_EIv1.0_2386100"/>
</dbReference>
<dbReference type="Gramene" id="TraesLAC7B03G04026380.1">
    <property type="protein sequence ID" value="TraesLAC7B03G04026380.1.CDS1"/>
    <property type="gene ID" value="TraesLAC7B03G04026380"/>
</dbReference>
<sequence>MWRTVGCVLGTDRCSNNIWQYFAWCYCFIPGGERFYTFGLAALCWEMWNCRNKRIFEFKKLKSPFDVVYSACGYLSYWAGLLLGEDREAMECGSKMLRINALNMMRMCAAPRDTMQSR</sequence>
<dbReference type="OrthoDB" id="695518at2759"/>
<dbReference type="Gramene" id="TraesSYM5B03G02928220.1">
    <property type="protein sequence ID" value="TraesSYM5B03G02928220.1.CDS1"/>
    <property type="gene ID" value="TraesSYM5B03G02928220"/>
</dbReference>
<dbReference type="Gramene" id="TraesWEE_scaffold_160951_01G000200.1">
    <property type="protein sequence ID" value="TraesWEE_scaffold_160951_01G000200.1"/>
    <property type="gene ID" value="TraesWEE_scaffold_160951_01G000200"/>
</dbReference>
<dbReference type="Gramene" id="TraesROB_scaffold_013271_01G000100.1">
    <property type="protein sequence ID" value="TraesROB_scaffold_013271_01G000100.1"/>
    <property type="gene ID" value="TraesROB_scaffold_013271_01G000100"/>
</dbReference>
<dbReference type="Gramene" id="TraesCS7B03G0207700.1">
    <property type="protein sequence ID" value="TraesCS7B03G0207700.1.CDS1"/>
    <property type="gene ID" value="TraesCS7B03G0207700"/>
</dbReference>
<dbReference type="Proteomes" id="UP000019116">
    <property type="component" value="Chromosome 7B"/>
</dbReference>
<keyword evidence="2" id="KW-1185">Reference proteome</keyword>
<dbReference type="Gramene" id="TraesCAD_scaffold_010506_01G000600.1">
    <property type="protein sequence ID" value="TraesCAD_scaffold_010506_01G000600.1"/>
    <property type="gene ID" value="TraesCAD_scaffold_010506_01G000600"/>
</dbReference>
<evidence type="ECO:0000313" key="2">
    <source>
        <dbReference type="Proteomes" id="UP000019116"/>
    </source>
</evidence>
<dbReference type="EnsemblPlants" id="TraesCS7B02G077400.1">
    <property type="protein sequence ID" value="TraesCS7B02G077400.1.cds1"/>
    <property type="gene ID" value="TraesCS7B02G077400"/>
</dbReference>
<protein>
    <submittedName>
        <fullName evidence="1">Uncharacterized protein</fullName>
    </submittedName>
</protein>
<dbReference type="AlphaFoldDB" id="A0A3B6SAR6"/>
<dbReference type="Gramene" id="TraesNOR7B03G04119290.1">
    <property type="protein sequence ID" value="TraesNOR7B03G04119290.1.CDS1"/>
    <property type="gene ID" value="TraesNOR7B03G04119290"/>
</dbReference>
<name>A0A3B6SAR6_WHEAT</name>
<dbReference type="Gramene" id="TraesARI5B03G02941660.1">
    <property type="protein sequence ID" value="TraesARI5B03G02941660.1.CDS1"/>
    <property type="gene ID" value="TraesARI5B03G02941660"/>
</dbReference>
<proteinExistence type="predicted"/>
<dbReference type="STRING" id="4565.A0A3B6SAR6"/>
<dbReference type="Gramene" id="TraesJAG7B03G04056870.1">
    <property type="protein sequence ID" value="TraesJAG7B03G04056870.1.CDS1"/>
    <property type="gene ID" value="TraesJAG7B03G04056870"/>
</dbReference>
<dbReference type="Gramene" id="TraesJUL7B03G04112070.1">
    <property type="protein sequence ID" value="TraesJUL7B03G04112070.1.CDS1"/>
    <property type="gene ID" value="TraesJUL7B03G04112070"/>
</dbReference>
<dbReference type="Gramene" id="TraesCS7B02G077400.1">
    <property type="protein sequence ID" value="TraesCS7B02G077400.1.cds1"/>
    <property type="gene ID" value="TraesCS7B02G077400"/>
</dbReference>
<dbReference type="Gramene" id="TraesLDM7B03G04077540.1">
    <property type="protein sequence ID" value="TraesLDM7B03G04077540.1.CDS1"/>
    <property type="gene ID" value="TraesLDM7B03G04077540"/>
</dbReference>
<evidence type="ECO:0000313" key="1">
    <source>
        <dbReference type="EnsemblPlants" id="TraesCS7B02G077400.1.cds1"/>
    </source>
</evidence>
<reference evidence="1" key="1">
    <citation type="submission" date="2018-08" db="EMBL/GenBank/DDBJ databases">
        <authorList>
            <person name="Rossello M."/>
        </authorList>
    </citation>
    <scope>NUCLEOTIDE SEQUENCE [LARGE SCALE GENOMIC DNA]</scope>
    <source>
        <strain evidence="1">cv. Chinese Spring</strain>
    </source>
</reference>
<dbReference type="Gramene" id="TraesSTA7B03G04069760.1">
    <property type="protein sequence ID" value="TraesSTA7B03G04069760.1.CDS1"/>
    <property type="gene ID" value="TraesSTA7B03G04069760"/>
</dbReference>
<dbReference type="Gramene" id="TraesRN7B0100199100.1">
    <property type="protein sequence ID" value="TraesRN7B0100199100.1"/>
    <property type="gene ID" value="TraesRN7B0100199100"/>
</dbReference>
<organism evidence="1">
    <name type="scientific">Triticum aestivum</name>
    <name type="common">Wheat</name>
    <dbReference type="NCBI Taxonomy" id="4565"/>
    <lineage>
        <taxon>Eukaryota</taxon>
        <taxon>Viridiplantae</taxon>
        <taxon>Streptophyta</taxon>
        <taxon>Embryophyta</taxon>
        <taxon>Tracheophyta</taxon>
        <taxon>Spermatophyta</taxon>
        <taxon>Magnoliopsida</taxon>
        <taxon>Liliopsida</taxon>
        <taxon>Poales</taxon>
        <taxon>Poaceae</taxon>
        <taxon>BOP clade</taxon>
        <taxon>Pooideae</taxon>
        <taxon>Triticodae</taxon>
        <taxon>Triticeae</taxon>
        <taxon>Triticinae</taxon>
        <taxon>Triticum</taxon>
    </lineage>
</organism>
<dbReference type="Gramene" id="TraesCLE_scaffold_031817_01G000600.1">
    <property type="protein sequence ID" value="TraesCLE_scaffold_031817_01G000600.1"/>
    <property type="gene ID" value="TraesCLE_scaffold_031817_01G000600"/>
</dbReference>
<accession>A0A3B6SAR6</accession>